<dbReference type="KEGG" id="daf:Desaf_1572"/>
<protein>
    <recommendedName>
        <fullName evidence="7">Radical SAM core domain-containing protein</fullName>
    </recommendedName>
</protein>
<dbReference type="InterPro" id="IPR039661">
    <property type="entry name" value="ELP3"/>
</dbReference>
<dbReference type="GO" id="GO:0051539">
    <property type="term" value="F:4 iron, 4 sulfur cluster binding"/>
    <property type="evidence" value="ECO:0007669"/>
    <property type="project" value="UniProtKB-KW"/>
</dbReference>
<reference evidence="8 9" key="1">
    <citation type="journal article" date="2011" name="J. Bacteriol.">
        <title>Genome sequence of the mercury-methylating and pleomorphic Desulfovibrio africanus Strain Walvis Bay.</title>
        <authorList>
            <person name="Brown S.D."/>
            <person name="Wall J.D."/>
            <person name="Kucken A.M."/>
            <person name="Gilmour C.C."/>
            <person name="Podar M."/>
            <person name="Brandt C.C."/>
            <person name="Teshima H."/>
            <person name="Detter J.C."/>
            <person name="Han C.S."/>
            <person name="Land M.L."/>
            <person name="Lucas S."/>
            <person name="Han J."/>
            <person name="Pennacchio L."/>
            <person name="Nolan M."/>
            <person name="Pitluck S."/>
            <person name="Woyke T."/>
            <person name="Goodwin L."/>
            <person name="Palumbo A.V."/>
            <person name="Elias D.A."/>
        </authorList>
    </citation>
    <scope>NUCLEOTIDE SEQUENCE [LARGE SCALE GENOMIC DNA]</scope>
    <source>
        <strain evidence="8 9">Walvis Bay</strain>
    </source>
</reference>
<dbReference type="GO" id="GO:0046872">
    <property type="term" value="F:metal ion binding"/>
    <property type="evidence" value="ECO:0007669"/>
    <property type="project" value="UniProtKB-KW"/>
</dbReference>
<dbReference type="InterPro" id="IPR007197">
    <property type="entry name" value="rSAM"/>
</dbReference>
<evidence type="ECO:0000256" key="1">
    <source>
        <dbReference type="ARBA" id="ARBA00001966"/>
    </source>
</evidence>
<sequence length="325" mass="34764">MNRIYSLATYLRQRFGRRLRKIPLDAGSGCPNRDGSISRQGCAFCNARGSGTGLATSGLSLSEQWARLASRKTPGQADGAAPPSLIAYLQSYSNTYGPAARLANLLKEISGLPGLAAISVGTRPDCLDREKLAILAGAGIPETWLDIGLQSSDNATLARIGRGHNFACFASAVEQAAAFGLKVCAHVMAGLPGEGETEFLATVRTVSALPVRGIKFHNLLVLQGTALETMWRTGKYSPLTPSRYVSMLCLALEETRPDMVVHRLQADPAPGELVAPDWAGDKSALLTRIREELTNRDLWQGKAVGAQAGIPDWFDHTHGLPSTLQ</sequence>
<evidence type="ECO:0000256" key="5">
    <source>
        <dbReference type="ARBA" id="ARBA00023004"/>
    </source>
</evidence>
<evidence type="ECO:0000256" key="2">
    <source>
        <dbReference type="ARBA" id="ARBA00022485"/>
    </source>
</evidence>
<evidence type="ECO:0000256" key="3">
    <source>
        <dbReference type="ARBA" id="ARBA00022691"/>
    </source>
</evidence>
<dbReference type="InterPro" id="IPR032432">
    <property type="entry name" value="Radical_SAM_C"/>
</dbReference>
<accession>F3Z110</accession>
<dbReference type="EMBL" id="CP003221">
    <property type="protein sequence ID" value="EGJ49908.1"/>
    <property type="molecule type" value="Genomic_DNA"/>
</dbReference>
<dbReference type="InterPro" id="IPR005911">
    <property type="entry name" value="YhcC-like"/>
</dbReference>
<organism evidence="8 9">
    <name type="scientific">Desulfocurvibacter africanus subsp. africanus str. Walvis Bay</name>
    <dbReference type="NCBI Taxonomy" id="690850"/>
    <lineage>
        <taxon>Bacteria</taxon>
        <taxon>Pseudomonadati</taxon>
        <taxon>Thermodesulfobacteriota</taxon>
        <taxon>Desulfovibrionia</taxon>
        <taxon>Desulfovibrionales</taxon>
        <taxon>Desulfovibrionaceae</taxon>
        <taxon>Desulfocurvibacter</taxon>
    </lineage>
</organism>
<gene>
    <name evidence="8" type="ORF">Desaf_1572</name>
</gene>
<dbReference type="RefSeq" id="WP_014259687.1">
    <property type="nucleotide sequence ID" value="NC_016629.1"/>
</dbReference>
<keyword evidence="3" id="KW-0949">S-adenosyl-L-methionine</keyword>
<name>F3Z110_DESAF</name>
<evidence type="ECO:0000259" key="7">
    <source>
        <dbReference type="PROSITE" id="PS51918"/>
    </source>
</evidence>
<dbReference type="STRING" id="690850.Desaf_1572"/>
<dbReference type="AlphaFoldDB" id="F3Z110"/>
<keyword evidence="6" id="KW-0411">Iron-sulfur</keyword>
<dbReference type="HOGENOM" id="CLU_060920_0_0_7"/>
<dbReference type="PANTHER" id="PTHR11135">
    <property type="entry name" value="HISTONE ACETYLTRANSFERASE-RELATED"/>
    <property type="match status" value="1"/>
</dbReference>
<dbReference type="Pfam" id="PF04055">
    <property type="entry name" value="Radical_SAM"/>
    <property type="match status" value="1"/>
</dbReference>
<proteinExistence type="predicted"/>
<dbReference type="SFLD" id="SFLDG01082">
    <property type="entry name" value="B12-binding_domain_containing"/>
    <property type="match status" value="1"/>
</dbReference>
<dbReference type="PANTHER" id="PTHR11135:SF1">
    <property type="entry name" value="PROTEIN YHCC"/>
    <property type="match status" value="1"/>
</dbReference>
<evidence type="ECO:0000256" key="4">
    <source>
        <dbReference type="ARBA" id="ARBA00022723"/>
    </source>
</evidence>
<dbReference type="eggNOG" id="COG1242">
    <property type="taxonomic scope" value="Bacteria"/>
</dbReference>
<dbReference type="SFLD" id="SFLDG01086">
    <property type="entry name" value="elongater_protein-like"/>
    <property type="match status" value="1"/>
</dbReference>
<keyword evidence="4" id="KW-0479">Metal-binding</keyword>
<dbReference type="InterPro" id="IPR058240">
    <property type="entry name" value="rSAM_sf"/>
</dbReference>
<comment type="cofactor">
    <cofactor evidence="1">
        <name>[4Fe-4S] cluster</name>
        <dbReference type="ChEBI" id="CHEBI:49883"/>
    </cofactor>
</comment>
<keyword evidence="5" id="KW-0408">Iron</keyword>
<evidence type="ECO:0000313" key="8">
    <source>
        <dbReference type="EMBL" id="EGJ49908.1"/>
    </source>
</evidence>
<evidence type="ECO:0000256" key="6">
    <source>
        <dbReference type="ARBA" id="ARBA00023014"/>
    </source>
</evidence>
<dbReference type="GO" id="GO:0003824">
    <property type="term" value="F:catalytic activity"/>
    <property type="evidence" value="ECO:0007669"/>
    <property type="project" value="InterPro"/>
</dbReference>
<dbReference type="SFLD" id="SFLDG01091">
    <property type="entry name" value="uncharacterized_CHP01210-like"/>
    <property type="match status" value="1"/>
</dbReference>
<feature type="domain" description="Radical SAM core" evidence="7">
    <location>
        <begin position="14"/>
        <end position="267"/>
    </location>
</feature>
<keyword evidence="9" id="KW-1185">Reference proteome</keyword>
<dbReference type="SFLD" id="SFLDS00029">
    <property type="entry name" value="Radical_SAM"/>
    <property type="match status" value="1"/>
</dbReference>
<dbReference type="Pfam" id="PF16199">
    <property type="entry name" value="Radical_SAM_C"/>
    <property type="match status" value="1"/>
</dbReference>
<dbReference type="SUPFAM" id="SSF102114">
    <property type="entry name" value="Radical SAM enzymes"/>
    <property type="match status" value="1"/>
</dbReference>
<dbReference type="Proteomes" id="UP000007844">
    <property type="component" value="Chromosome"/>
</dbReference>
<dbReference type="SMART" id="SM00729">
    <property type="entry name" value="Elp3"/>
    <property type="match status" value="1"/>
</dbReference>
<dbReference type="NCBIfam" id="TIGR01212">
    <property type="entry name" value="TIGR01212 family radical SAM protein"/>
    <property type="match status" value="1"/>
</dbReference>
<keyword evidence="2" id="KW-0004">4Fe-4S</keyword>
<dbReference type="InterPro" id="IPR006638">
    <property type="entry name" value="Elp3/MiaA/NifB-like_rSAM"/>
</dbReference>
<dbReference type="InterPro" id="IPR023404">
    <property type="entry name" value="rSAM_horseshoe"/>
</dbReference>
<evidence type="ECO:0000313" key="9">
    <source>
        <dbReference type="Proteomes" id="UP000007844"/>
    </source>
</evidence>
<dbReference type="PROSITE" id="PS51918">
    <property type="entry name" value="RADICAL_SAM"/>
    <property type="match status" value="1"/>
</dbReference>
<dbReference type="Gene3D" id="3.80.30.20">
    <property type="entry name" value="tm_1862 like domain"/>
    <property type="match status" value="1"/>
</dbReference>